<organism evidence="3 4">
    <name type="scientific">Dactylococcopsis salina (strain PCC 8305)</name>
    <name type="common">Myxobactron salinum</name>
    <dbReference type="NCBI Taxonomy" id="13035"/>
    <lineage>
        <taxon>Bacteria</taxon>
        <taxon>Bacillati</taxon>
        <taxon>Cyanobacteriota</taxon>
        <taxon>Cyanophyceae</taxon>
        <taxon>Nodosilineales</taxon>
        <taxon>Cymatolegaceae</taxon>
        <taxon>Dactylococcopsis</taxon>
    </lineage>
</organism>
<sequence>MNRKTFPSKLLSATLLFAISIGITPSAIASETARETTSPAQTQIAQSEADIVSIASSNENFSTLVQAVQAADLVETLQGEGPFTVFAPTNDAFAMLPDDIVEFLLQPENKDLLVDVLTYHVVSGNVTSNQLSTGTVESLGGGLSVAVSQNGVIINNASVIQADVEASNGVIHAVNRVLLPEGFTAKLGNRMN</sequence>
<dbReference type="SUPFAM" id="SSF82153">
    <property type="entry name" value="FAS1 domain"/>
    <property type="match status" value="1"/>
</dbReference>
<dbReference type="PANTHER" id="PTHR10900">
    <property type="entry name" value="PERIOSTIN-RELATED"/>
    <property type="match status" value="1"/>
</dbReference>
<dbReference type="FunFam" id="2.30.180.10:FF:000019">
    <property type="entry name" value="Cell surface lipoprotein"/>
    <property type="match status" value="1"/>
</dbReference>
<dbReference type="KEGG" id="dsl:Dacsa_0813"/>
<evidence type="ECO:0000256" key="1">
    <source>
        <dbReference type="SAM" id="SignalP"/>
    </source>
</evidence>
<evidence type="ECO:0000313" key="3">
    <source>
        <dbReference type="EMBL" id="AFZ49561.1"/>
    </source>
</evidence>
<dbReference type="STRING" id="13035.Dacsa_0813"/>
<dbReference type="Gene3D" id="2.30.180.10">
    <property type="entry name" value="FAS1 domain"/>
    <property type="match status" value="1"/>
</dbReference>
<evidence type="ECO:0000259" key="2">
    <source>
        <dbReference type="PROSITE" id="PS50213"/>
    </source>
</evidence>
<gene>
    <name evidence="3" type="ORF">Dacsa_0813</name>
</gene>
<dbReference type="Proteomes" id="UP000010482">
    <property type="component" value="Chromosome"/>
</dbReference>
<evidence type="ECO:0000313" key="4">
    <source>
        <dbReference type="Proteomes" id="UP000010482"/>
    </source>
</evidence>
<dbReference type="OrthoDB" id="9800666at2"/>
<feature type="chain" id="PRO_5003938439" evidence="1">
    <location>
        <begin position="30"/>
        <end position="192"/>
    </location>
</feature>
<feature type="signal peptide" evidence="1">
    <location>
        <begin position="1"/>
        <end position="29"/>
    </location>
</feature>
<keyword evidence="1" id="KW-0732">Signal</keyword>
<dbReference type="PROSITE" id="PS50213">
    <property type="entry name" value="FAS1"/>
    <property type="match status" value="1"/>
</dbReference>
<dbReference type="RefSeq" id="WP_015228573.1">
    <property type="nucleotide sequence ID" value="NC_019780.1"/>
</dbReference>
<reference evidence="3" key="1">
    <citation type="submission" date="2012-04" db="EMBL/GenBank/DDBJ databases">
        <title>Finished genome of Dactylococcopsis salina PCC 8305.</title>
        <authorList>
            <consortium name="US DOE Joint Genome Institute"/>
            <person name="Gugger M."/>
            <person name="Coursin T."/>
            <person name="Rippka R."/>
            <person name="Tandeau De Marsac N."/>
            <person name="Huntemann M."/>
            <person name="Wei C.-L."/>
            <person name="Han J."/>
            <person name="Detter J.C."/>
            <person name="Han C."/>
            <person name="Tapia R."/>
            <person name="Daligault H."/>
            <person name="Chen A."/>
            <person name="Krypides N."/>
            <person name="Mavromatis K."/>
            <person name="Markowitz V."/>
            <person name="Szeto E."/>
            <person name="Ivanova N."/>
            <person name="Ovchinnikova G."/>
            <person name="Pagani I."/>
            <person name="Pati A."/>
            <person name="Goodwin L."/>
            <person name="Peters L."/>
            <person name="Pitluck S."/>
            <person name="Woyke T."/>
            <person name="Kerfeld C."/>
        </authorList>
    </citation>
    <scope>NUCLEOTIDE SEQUENCE [LARGE SCALE GENOMIC DNA]</scope>
    <source>
        <strain evidence="3">PCC 8305</strain>
    </source>
</reference>
<accession>K9YRJ0</accession>
<dbReference type="InterPro" id="IPR000782">
    <property type="entry name" value="FAS1_domain"/>
</dbReference>
<dbReference type="GO" id="GO:0005615">
    <property type="term" value="C:extracellular space"/>
    <property type="evidence" value="ECO:0007669"/>
    <property type="project" value="TreeGrafter"/>
</dbReference>
<name>K9YRJ0_DACS8</name>
<dbReference type="AlphaFoldDB" id="K9YRJ0"/>
<feature type="domain" description="FAS1" evidence="2">
    <location>
        <begin position="48"/>
        <end position="178"/>
    </location>
</feature>
<protein>
    <submittedName>
        <fullName evidence="3">Secreted/surface protein with fasciclin-like repeats</fullName>
    </submittedName>
</protein>
<dbReference type="PANTHER" id="PTHR10900:SF77">
    <property type="entry name" value="FI19380P1"/>
    <property type="match status" value="1"/>
</dbReference>
<dbReference type="InterPro" id="IPR036378">
    <property type="entry name" value="FAS1_dom_sf"/>
</dbReference>
<keyword evidence="4" id="KW-1185">Reference proteome</keyword>
<proteinExistence type="predicted"/>
<dbReference type="InterPro" id="IPR050904">
    <property type="entry name" value="Adhesion/Biosynth-related"/>
</dbReference>
<dbReference type="eggNOG" id="COG2335">
    <property type="taxonomic scope" value="Bacteria"/>
</dbReference>
<dbReference type="Pfam" id="PF02469">
    <property type="entry name" value="Fasciclin"/>
    <property type="match status" value="1"/>
</dbReference>
<dbReference type="HOGENOM" id="CLU_031281_4_2_3"/>
<dbReference type="EMBL" id="CP003944">
    <property type="protein sequence ID" value="AFZ49561.1"/>
    <property type="molecule type" value="Genomic_DNA"/>
</dbReference>
<dbReference type="SMART" id="SM00554">
    <property type="entry name" value="FAS1"/>
    <property type="match status" value="1"/>
</dbReference>